<dbReference type="InterPro" id="IPR035931">
    <property type="entry name" value="YlxR-like_sf"/>
</dbReference>
<dbReference type="InterPro" id="IPR029064">
    <property type="entry name" value="Ribosomal_eL30-like_sf"/>
</dbReference>
<feature type="domain" description="YlxR" evidence="2">
    <location>
        <begin position="50"/>
        <end position="113"/>
    </location>
</feature>
<dbReference type="InterPro" id="IPR007393">
    <property type="entry name" value="YlxR_dom"/>
</dbReference>
<keyword evidence="3" id="KW-0687">Ribonucleoprotein</keyword>
<keyword evidence="3" id="KW-0689">Ribosomal protein</keyword>
<dbReference type="GO" id="GO:0005840">
    <property type="term" value="C:ribosome"/>
    <property type="evidence" value="ECO:0007669"/>
    <property type="project" value="UniProtKB-KW"/>
</dbReference>
<organism evidence="3">
    <name type="scientific">uncultured Sphingomonas sp</name>
    <dbReference type="NCBI Taxonomy" id="158754"/>
    <lineage>
        <taxon>Bacteria</taxon>
        <taxon>Pseudomonadati</taxon>
        <taxon>Pseudomonadota</taxon>
        <taxon>Alphaproteobacteria</taxon>
        <taxon>Sphingomonadales</taxon>
        <taxon>Sphingomonadaceae</taxon>
        <taxon>Sphingomonas</taxon>
        <taxon>environmental samples</taxon>
    </lineage>
</organism>
<evidence type="ECO:0000256" key="1">
    <source>
        <dbReference type="SAM" id="MobiDB-lite"/>
    </source>
</evidence>
<dbReference type="PANTHER" id="PTHR34215:SF1">
    <property type="entry name" value="YLXR DOMAIN-CONTAINING PROTEIN"/>
    <property type="match status" value="1"/>
</dbReference>
<dbReference type="Gene3D" id="3.30.1330.30">
    <property type="match status" value="1"/>
</dbReference>
<gene>
    <name evidence="3" type="ORF">AVDCRST_MAG31-2012</name>
</gene>
<name>A0A6J4TNE8_9SPHN</name>
<dbReference type="InterPro" id="IPR037465">
    <property type="entry name" value="YlxR"/>
</dbReference>
<feature type="region of interest" description="Disordered" evidence="1">
    <location>
        <begin position="1"/>
        <end position="50"/>
    </location>
</feature>
<reference evidence="3" key="1">
    <citation type="submission" date="2020-02" db="EMBL/GenBank/DDBJ databases">
        <authorList>
            <person name="Meier V. D."/>
        </authorList>
    </citation>
    <scope>NUCLEOTIDE SEQUENCE</scope>
    <source>
        <strain evidence="3">AVDCRST_MAG31</strain>
    </source>
</reference>
<evidence type="ECO:0000259" key="2">
    <source>
        <dbReference type="Pfam" id="PF04296"/>
    </source>
</evidence>
<evidence type="ECO:0000313" key="3">
    <source>
        <dbReference type="EMBL" id="CAA9526939.1"/>
    </source>
</evidence>
<dbReference type="AlphaFoldDB" id="A0A6J4TNE8"/>
<accession>A0A6J4TNE8</accession>
<dbReference type="SUPFAM" id="SSF55315">
    <property type="entry name" value="L30e-like"/>
    <property type="match status" value="1"/>
</dbReference>
<dbReference type="EMBL" id="CADCWA010000160">
    <property type="protein sequence ID" value="CAA9526939.1"/>
    <property type="molecule type" value="Genomic_DNA"/>
</dbReference>
<dbReference type="SUPFAM" id="SSF64376">
    <property type="entry name" value="YlxR-like"/>
    <property type="match status" value="1"/>
</dbReference>
<sequence>MRNPRNDTALASTPAKGTHRSSTSVGPKAGAQPSTGAAGLRRAPEHKSERTCILSRRHGSRDELIRLALGPSGEVLPDVRAKAPGRGAWIGVPRADLDAANAKGKLKGALARAFKTGDLLIPADLGEKTEAALRQAALDRLGMEARSGNLINGADRVEQAARSGKVRLLLHAADAGDDGRRRLDQAWRVGGSAELGYASGLAILTDRTILSMALGRENVVHIALTDAAAAARVLHALSRWRAFIDPEAGLGRGDAAPAAASADDTNEGTR</sequence>
<protein>
    <submittedName>
        <fullName evidence="3">COG2740: Predicted nucleic-acid-binding protein implicated in transcription termination / Ribosomal protein L7Ae family protein YlxQ</fullName>
    </submittedName>
</protein>
<dbReference type="Gene3D" id="3.30.1230.10">
    <property type="entry name" value="YlxR-like"/>
    <property type="match status" value="1"/>
</dbReference>
<proteinExistence type="predicted"/>
<dbReference type="PANTHER" id="PTHR34215">
    <property type="entry name" value="BLL0784 PROTEIN"/>
    <property type="match status" value="1"/>
</dbReference>
<dbReference type="Pfam" id="PF04296">
    <property type="entry name" value="YlxR"/>
    <property type="match status" value="1"/>
</dbReference>